<sequence length="108" mass="11994">MMARYVRIRDEIKKVEAVFDLIPKAAMQRKIEALLADLRVFHSVTIKLQAEDLTLADVRALFDSVAQHFPSMKPKVSASASIVHSPTFEAAIVKVLSCSMNAIDVLLL</sequence>
<evidence type="ECO:0000313" key="1">
    <source>
        <dbReference type="EMBL" id="GMF31787.1"/>
    </source>
</evidence>
<dbReference type="PANTHER" id="PTHR40866:SF1">
    <property type="entry name" value="BED-TYPE DOMAIN-CONTAINING PROTEIN"/>
    <property type="match status" value="1"/>
</dbReference>
<comment type="caution">
    <text evidence="1">The sequence shown here is derived from an EMBL/GenBank/DDBJ whole genome shotgun (WGS) entry which is preliminary data.</text>
</comment>
<evidence type="ECO:0000313" key="2">
    <source>
        <dbReference type="Proteomes" id="UP001165121"/>
    </source>
</evidence>
<proteinExistence type="predicted"/>
<dbReference type="PANTHER" id="PTHR40866">
    <property type="entry name" value="BED-TYPE DOMAIN-CONTAINING PROTEIN"/>
    <property type="match status" value="1"/>
</dbReference>
<accession>A0A9W6UFG8</accession>
<keyword evidence="2" id="KW-1185">Reference proteome</keyword>
<reference evidence="1" key="1">
    <citation type="submission" date="2023-04" db="EMBL/GenBank/DDBJ databases">
        <title>Phytophthora fragariaefolia NBRC 109709.</title>
        <authorList>
            <person name="Ichikawa N."/>
            <person name="Sato H."/>
            <person name="Tonouchi N."/>
        </authorList>
    </citation>
    <scope>NUCLEOTIDE SEQUENCE</scope>
    <source>
        <strain evidence="1">NBRC 109709</strain>
    </source>
</reference>
<dbReference type="Proteomes" id="UP001165121">
    <property type="component" value="Unassembled WGS sequence"/>
</dbReference>
<dbReference type="OrthoDB" id="120754at2759"/>
<dbReference type="EMBL" id="BSXT01000652">
    <property type="protein sequence ID" value="GMF31787.1"/>
    <property type="molecule type" value="Genomic_DNA"/>
</dbReference>
<organism evidence="1 2">
    <name type="scientific">Phytophthora fragariaefolia</name>
    <dbReference type="NCBI Taxonomy" id="1490495"/>
    <lineage>
        <taxon>Eukaryota</taxon>
        <taxon>Sar</taxon>
        <taxon>Stramenopiles</taxon>
        <taxon>Oomycota</taxon>
        <taxon>Peronosporomycetes</taxon>
        <taxon>Peronosporales</taxon>
        <taxon>Peronosporaceae</taxon>
        <taxon>Phytophthora</taxon>
    </lineage>
</organism>
<dbReference type="AlphaFoldDB" id="A0A9W6UFG8"/>
<name>A0A9W6UFG8_9STRA</name>
<protein>
    <submittedName>
        <fullName evidence="1">Unnamed protein product</fullName>
    </submittedName>
</protein>
<gene>
    <name evidence="1" type="ORF">Pfra01_000739200</name>
</gene>